<dbReference type="STRING" id="60175.A0A1V6XQS7"/>
<comment type="caution">
    <text evidence="2">The sequence shown here is derived from an EMBL/GenBank/DDBJ whole genome shotgun (WGS) entry which is preliminary data.</text>
</comment>
<feature type="compositionally biased region" description="Polar residues" evidence="1">
    <location>
        <begin position="28"/>
        <end position="52"/>
    </location>
</feature>
<feature type="compositionally biased region" description="Polar residues" evidence="1">
    <location>
        <begin position="111"/>
        <end position="124"/>
    </location>
</feature>
<protein>
    <submittedName>
        <fullName evidence="2">Uncharacterized protein</fullName>
    </submittedName>
</protein>
<name>A0A1V6XQS7_PENNA</name>
<accession>A0A1V6XQS7</accession>
<evidence type="ECO:0000313" key="3">
    <source>
        <dbReference type="Proteomes" id="UP000191691"/>
    </source>
</evidence>
<dbReference type="EMBL" id="MOOB01000060">
    <property type="protein sequence ID" value="OQE77502.1"/>
    <property type="molecule type" value="Genomic_DNA"/>
</dbReference>
<feature type="region of interest" description="Disordered" evidence="1">
    <location>
        <begin position="28"/>
        <end position="63"/>
    </location>
</feature>
<organism evidence="2 3">
    <name type="scientific">Penicillium nalgiovense</name>
    <dbReference type="NCBI Taxonomy" id="60175"/>
    <lineage>
        <taxon>Eukaryota</taxon>
        <taxon>Fungi</taxon>
        <taxon>Dikarya</taxon>
        <taxon>Ascomycota</taxon>
        <taxon>Pezizomycotina</taxon>
        <taxon>Eurotiomycetes</taxon>
        <taxon>Eurotiomycetidae</taxon>
        <taxon>Eurotiales</taxon>
        <taxon>Aspergillaceae</taxon>
        <taxon>Penicillium</taxon>
    </lineage>
</organism>
<feature type="region of interest" description="Disordered" evidence="1">
    <location>
        <begin position="83"/>
        <end position="178"/>
    </location>
</feature>
<dbReference type="AlphaFoldDB" id="A0A1V6XQS7"/>
<sequence length="178" mass="18951">MGDFSKQVFGPTDHMGCDLSTKCLSATGTNGYSLSENQHLPFNEVPPNQGNKPNRGLPRRRSRYNIERIGDKITPALFRQMQAPPILLQGGSTPTSPEDKPASLSAIKDAVQSSHTNNSENGDQTRLDPGSAMSAHRITNVFQTHRRTGSRPASTTSAGSSASDSSHQSVTSGLSNGS</sequence>
<evidence type="ECO:0000313" key="2">
    <source>
        <dbReference type="EMBL" id="OQE77502.1"/>
    </source>
</evidence>
<dbReference type="Proteomes" id="UP000191691">
    <property type="component" value="Unassembled WGS sequence"/>
</dbReference>
<keyword evidence="3" id="KW-1185">Reference proteome</keyword>
<feature type="compositionally biased region" description="Low complexity" evidence="1">
    <location>
        <begin position="150"/>
        <end position="172"/>
    </location>
</feature>
<evidence type="ECO:0000256" key="1">
    <source>
        <dbReference type="SAM" id="MobiDB-lite"/>
    </source>
</evidence>
<gene>
    <name evidence="2" type="ORF">PENNAL_c0060G03101</name>
</gene>
<proteinExistence type="predicted"/>
<reference evidence="3" key="1">
    <citation type="journal article" date="2017" name="Nat. Microbiol.">
        <title>Global analysis of biosynthetic gene clusters reveals vast potential of secondary metabolite production in Penicillium species.</title>
        <authorList>
            <person name="Nielsen J.C."/>
            <person name="Grijseels S."/>
            <person name="Prigent S."/>
            <person name="Ji B."/>
            <person name="Dainat J."/>
            <person name="Nielsen K.F."/>
            <person name="Frisvad J.C."/>
            <person name="Workman M."/>
            <person name="Nielsen J."/>
        </authorList>
    </citation>
    <scope>NUCLEOTIDE SEQUENCE [LARGE SCALE GENOMIC DNA]</scope>
    <source>
        <strain evidence="3">IBT 13039</strain>
    </source>
</reference>